<feature type="domain" description="D-glutamate cyclase-like C-terminal" evidence="3">
    <location>
        <begin position="266"/>
        <end position="572"/>
    </location>
</feature>
<dbReference type="GO" id="GO:0047820">
    <property type="term" value="F:D-glutamate cyclase activity"/>
    <property type="evidence" value="ECO:0007669"/>
    <property type="project" value="TreeGrafter"/>
</dbReference>
<dbReference type="PANTHER" id="PTHR32022">
    <property type="entry name" value="D-GLUTAMATE CYCLASE, MITOCHONDRIAL"/>
    <property type="match status" value="1"/>
</dbReference>
<reference evidence="4" key="1">
    <citation type="journal article" date="2023" name="G3 (Bethesda)">
        <title>Whole genome assembly and annotation of the endangered Caribbean coral Acropora cervicornis.</title>
        <authorList>
            <person name="Selwyn J.D."/>
            <person name="Vollmer S.V."/>
        </authorList>
    </citation>
    <scope>NUCLEOTIDE SEQUENCE</scope>
    <source>
        <strain evidence="4">K2</strain>
    </source>
</reference>
<dbReference type="Gene3D" id="3.30.2040.10">
    <property type="entry name" value="PSTPO5379-like domain"/>
    <property type="match status" value="1"/>
</dbReference>
<evidence type="ECO:0000256" key="2">
    <source>
        <dbReference type="ARBA" id="ARBA00023239"/>
    </source>
</evidence>
<dbReference type="Pfam" id="PF14336">
    <property type="entry name" value="GLUCM-like_C"/>
    <property type="match status" value="1"/>
</dbReference>
<sequence length="585" mass="63824">MRFSVVVVPSAASQQFRIFCERNKAIFPLFYQSGIGEGTVGQLNRESDIRTVLGSYFVLQNGQKAKHTTDLGQFPWSDMVTFYIGCVAHCVKRLLWDSGIPVQEKESSPLYITNLSSNNAGPFSSSVVVSLLSIPKNLLQKAVDITVNFKDLPSMPIHIGDPCVIGIRDISKPDFGDSPNIQDRVPVFWASSVTAHLGVRSAGLPLAFTDDMESLFCFDSTIGKITGNIPPCQEFKVQVVAIKEEPFIASLLSENALKGIRSLEFEIQEDVGKRGIEKLHIPDELVKAALVLSHSKTVAVHFGFPCNTNTKYPDEVDGPPGFLAICKALLALGKRVSCIASSYQVDLVRKLISKFLDDRISVLEFKPAKGKGVKTAAEEFLFFDGADELNPKFDTLVAIEATSRTTEGAYMTMKGRDLIDVCKDSPVDELFIQAHESKKIATIGIGDGGNEIGMGKVHQRVVKLIDIGPKIASIVSTDQLITAGVSNWGGSALAAALFILHQCPVHSTYARRIVQEQSVVPFEDVLNSLEKEEEILSYLGEIGLCDGISPGKKMSVDNLPFDTVHKQKLQRLLTIAASSTQKCVT</sequence>
<evidence type="ECO:0000256" key="1">
    <source>
        <dbReference type="ARBA" id="ARBA00007896"/>
    </source>
</evidence>
<protein>
    <submittedName>
        <fullName evidence="4">D-glutamate cyclase</fullName>
    </submittedName>
</protein>
<dbReference type="Gene3D" id="3.40.1640.10">
    <property type="entry name" value="PSTPO5379-like"/>
    <property type="match status" value="1"/>
</dbReference>
<dbReference type="Gene3D" id="3.90.1640.20">
    <property type="entry name" value="TON_0340"/>
    <property type="match status" value="1"/>
</dbReference>
<comment type="caution">
    <text evidence="4">The sequence shown here is derived from an EMBL/GenBank/DDBJ whole genome shotgun (WGS) entry which is preliminary data.</text>
</comment>
<organism evidence="4 5">
    <name type="scientific">Acropora cervicornis</name>
    <name type="common">Staghorn coral</name>
    <dbReference type="NCBI Taxonomy" id="6130"/>
    <lineage>
        <taxon>Eukaryota</taxon>
        <taxon>Metazoa</taxon>
        <taxon>Cnidaria</taxon>
        <taxon>Anthozoa</taxon>
        <taxon>Hexacorallia</taxon>
        <taxon>Scleractinia</taxon>
        <taxon>Astrocoeniina</taxon>
        <taxon>Acroporidae</taxon>
        <taxon>Acropora</taxon>
    </lineage>
</organism>
<evidence type="ECO:0000313" key="4">
    <source>
        <dbReference type="EMBL" id="KAK2568802.1"/>
    </source>
</evidence>
<dbReference type="GO" id="GO:0006536">
    <property type="term" value="P:glutamate metabolic process"/>
    <property type="evidence" value="ECO:0007669"/>
    <property type="project" value="TreeGrafter"/>
</dbReference>
<accession>A0AAD9VCA9</accession>
<keyword evidence="2" id="KW-0456">Lyase</keyword>
<reference evidence="4" key="2">
    <citation type="journal article" date="2023" name="Science">
        <title>Genomic signatures of disease resistance in endangered staghorn corals.</title>
        <authorList>
            <person name="Vollmer S.V."/>
            <person name="Selwyn J.D."/>
            <person name="Despard B.A."/>
            <person name="Roesel C.L."/>
        </authorList>
    </citation>
    <scope>NUCLEOTIDE SEQUENCE</scope>
    <source>
        <strain evidence="4">K2</strain>
    </source>
</reference>
<dbReference type="Proteomes" id="UP001249851">
    <property type="component" value="Unassembled WGS sequence"/>
</dbReference>
<dbReference type="Pfam" id="PF07286">
    <property type="entry name" value="D-Glu_cyclase"/>
    <property type="match status" value="1"/>
</dbReference>
<dbReference type="InterPro" id="IPR025504">
    <property type="entry name" value="GLUCM_C"/>
</dbReference>
<comment type="similarity">
    <text evidence="1">Belongs to the D-glutamate cyclase family.</text>
</comment>
<evidence type="ECO:0000313" key="5">
    <source>
        <dbReference type="Proteomes" id="UP001249851"/>
    </source>
</evidence>
<gene>
    <name evidence="4" type="ORF">P5673_006829</name>
</gene>
<dbReference type="EMBL" id="JARQWQ010000011">
    <property type="protein sequence ID" value="KAK2568802.1"/>
    <property type="molecule type" value="Genomic_DNA"/>
</dbReference>
<dbReference type="PANTHER" id="PTHR32022:SF10">
    <property type="entry name" value="D-GLUTAMATE CYCLASE, MITOCHONDRIAL"/>
    <property type="match status" value="1"/>
</dbReference>
<dbReference type="AlphaFoldDB" id="A0AAD9VCA9"/>
<name>A0AAD9VCA9_ACRCE</name>
<dbReference type="InterPro" id="IPR038021">
    <property type="entry name" value="Putative_hydro-lyase"/>
</dbReference>
<dbReference type="SUPFAM" id="SSF160920">
    <property type="entry name" value="PSTPO5379-like"/>
    <property type="match status" value="1"/>
</dbReference>
<keyword evidence="5" id="KW-1185">Reference proteome</keyword>
<proteinExistence type="inferred from homology"/>
<dbReference type="InterPro" id="IPR009906">
    <property type="entry name" value="D-Glu_cyclase"/>
</dbReference>
<evidence type="ECO:0000259" key="3">
    <source>
        <dbReference type="Pfam" id="PF14336"/>
    </source>
</evidence>